<dbReference type="PANTHER" id="PTHR32282">
    <property type="entry name" value="BINDING PROTEIN TRANSPEPTIDASE, PUTATIVE-RELATED"/>
    <property type="match status" value="1"/>
</dbReference>
<keyword evidence="8" id="KW-0378">Hydrolase</keyword>
<comment type="similarity">
    <text evidence="2">In the C-terminal section; belongs to the transpeptidase family.</text>
</comment>
<dbReference type="InterPro" id="IPR050396">
    <property type="entry name" value="Glycosyltr_51/Transpeptidase"/>
</dbReference>
<evidence type="ECO:0000259" key="15">
    <source>
        <dbReference type="Pfam" id="PF06832"/>
    </source>
</evidence>
<dbReference type="PANTHER" id="PTHR32282:SF15">
    <property type="entry name" value="PENICILLIN-BINDING PROTEIN 1C"/>
    <property type="match status" value="1"/>
</dbReference>
<evidence type="ECO:0000313" key="17">
    <source>
        <dbReference type="Proteomes" id="UP000199517"/>
    </source>
</evidence>
<comment type="catalytic activity">
    <reaction evidence="11">
        <text>[GlcNAc-(1-&gt;4)-Mur2Ac(oyl-L-Ala-gamma-D-Glu-L-Lys-D-Ala-D-Ala)](n)-di-trans,octa-cis-undecaprenyl diphosphate + beta-D-GlcNAc-(1-&gt;4)-Mur2Ac(oyl-L-Ala-gamma-D-Glu-L-Lys-D-Ala-D-Ala)-di-trans,octa-cis-undecaprenyl diphosphate = [GlcNAc-(1-&gt;4)-Mur2Ac(oyl-L-Ala-gamma-D-Glu-L-Lys-D-Ala-D-Ala)](n+1)-di-trans,octa-cis-undecaprenyl diphosphate + di-trans,octa-cis-undecaprenyl diphosphate + H(+)</text>
        <dbReference type="Rhea" id="RHEA:23708"/>
        <dbReference type="Rhea" id="RHEA-COMP:9602"/>
        <dbReference type="Rhea" id="RHEA-COMP:9603"/>
        <dbReference type="ChEBI" id="CHEBI:15378"/>
        <dbReference type="ChEBI" id="CHEBI:58405"/>
        <dbReference type="ChEBI" id="CHEBI:60033"/>
        <dbReference type="ChEBI" id="CHEBI:78435"/>
        <dbReference type="EC" id="2.4.99.28"/>
    </reaction>
</comment>
<evidence type="ECO:0000256" key="9">
    <source>
        <dbReference type="ARBA" id="ARBA00023268"/>
    </source>
</evidence>
<evidence type="ECO:0000256" key="2">
    <source>
        <dbReference type="ARBA" id="ARBA00007090"/>
    </source>
</evidence>
<dbReference type="AlphaFoldDB" id="A0A1I1XC14"/>
<dbReference type="EMBL" id="FOMQ01000012">
    <property type="protein sequence ID" value="SFE04966.1"/>
    <property type="molecule type" value="Genomic_DNA"/>
</dbReference>
<dbReference type="InterPro" id="IPR011815">
    <property type="entry name" value="PBP_1c"/>
</dbReference>
<comment type="pathway">
    <text evidence="1">Cell wall biogenesis; peptidoglycan biosynthesis.</text>
</comment>
<keyword evidence="5" id="KW-0645">Protease</keyword>
<dbReference type="InterPro" id="IPR036950">
    <property type="entry name" value="PBP_transglycosylase"/>
</dbReference>
<evidence type="ECO:0000256" key="12">
    <source>
        <dbReference type="SAM" id="MobiDB-lite"/>
    </source>
</evidence>
<evidence type="ECO:0000259" key="14">
    <source>
        <dbReference type="Pfam" id="PF00912"/>
    </source>
</evidence>
<evidence type="ECO:0000256" key="3">
    <source>
        <dbReference type="ARBA" id="ARBA00007739"/>
    </source>
</evidence>
<evidence type="ECO:0000256" key="7">
    <source>
        <dbReference type="ARBA" id="ARBA00022679"/>
    </source>
</evidence>
<dbReference type="Gene3D" id="3.40.710.10">
    <property type="entry name" value="DD-peptidase/beta-lactamase superfamily"/>
    <property type="match status" value="1"/>
</dbReference>
<evidence type="ECO:0000256" key="4">
    <source>
        <dbReference type="ARBA" id="ARBA00022645"/>
    </source>
</evidence>
<proteinExistence type="inferred from homology"/>
<keyword evidence="17" id="KW-1185">Reference proteome</keyword>
<evidence type="ECO:0000256" key="5">
    <source>
        <dbReference type="ARBA" id="ARBA00022670"/>
    </source>
</evidence>
<dbReference type="NCBIfam" id="TIGR02073">
    <property type="entry name" value="PBP_1c"/>
    <property type="match status" value="1"/>
</dbReference>
<evidence type="ECO:0000256" key="1">
    <source>
        <dbReference type="ARBA" id="ARBA00004752"/>
    </source>
</evidence>
<dbReference type="STRING" id="32040.SAMN04489710_112128"/>
<dbReference type="InterPro" id="IPR012338">
    <property type="entry name" value="Beta-lactam/transpept-like"/>
</dbReference>
<keyword evidence="7" id="KW-0808">Transferase</keyword>
<dbReference type="GO" id="GO:0009252">
    <property type="term" value="P:peptidoglycan biosynthetic process"/>
    <property type="evidence" value="ECO:0007669"/>
    <property type="project" value="UniProtKB-UniPathway"/>
</dbReference>
<keyword evidence="9" id="KW-0511">Multifunctional enzyme</keyword>
<evidence type="ECO:0000256" key="6">
    <source>
        <dbReference type="ARBA" id="ARBA00022676"/>
    </source>
</evidence>
<dbReference type="GO" id="GO:0030288">
    <property type="term" value="C:outer membrane-bounded periplasmic space"/>
    <property type="evidence" value="ECO:0007669"/>
    <property type="project" value="TreeGrafter"/>
</dbReference>
<dbReference type="UniPathway" id="UPA00219"/>
<reference evidence="17" key="1">
    <citation type="submission" date="2016-10" db="EMBL/GenBank/DDBJ databases">
        <authorList>
            <person name="Varghese N."/>
            <person name="Submissions S."/>
        </authorList>
    </citation>
    <scope>NUCLEOTIDE SEQUENCE [LARGE SCALE GENOMIC DNA]</scope>
    <source>
        <strain evidence="17">DSM 7481</strain>
    </source>
</reference>
<dbReference type="InterPro" id="IPR001264">
    <property type="entry name" value="Glyco_trans_51"/>
</dbReference>
<evidence type="ECO:0000256" key="8">
    <source>
        <dbReference type="ARBA" id="ARBA00022801"/>
    </source>
</evidence>
<feature type="domain" description="Penicillin-binding C-terminal" evidence="15">
    <location>
        <begin position="727"/>
        <end position="809"/>
    </location>
</feature>
<dbReference type="GO" id="GO:0008658">
    <property type="term" value="F:penicillin binding"/>
    <property type="evidence" value="ECO:0007669"/>
    <property type="project" value="InterPro"/>
</dbReference>
<dbReference type="EC" id="2.4.99.28" evidence="10"/>
<dbReference type="GO" id="GO:0006508">
    <property type="term" value="P:proteolysis"/>
    <property type="evidence" value="ECO:0007669"/>
    <property type="project" value="UniProtKB-KW"/>
</dbReference>
<dbReference type="SUPFAM" id="SSF53955">
    <property type="entry name" value="Lysozyme-like"/>
    <property type="match status" value="1"/>
</dbReference>
<feature type="domain" description="Penicillin-binding protein transpeptidase" evidence="13">
    <location>
        <begin position="360"/>
        <end position="610"/>
    </location>
</feature>
<dbReference type="Pfam" id="PF00912">
    <property type="entry name" value="Transgly"/>
    <property type="match status" value="1"/>
</dbReference>
<dbReference type="InterPro" id="IPR009647">
    <property type="entry name" value="PBP_C"/>
</dbReference>
<evidence type="ECO:0000256" key="11">
    <source>
        <dbReference type="ARBA" id="ARBA00049902"/>
    </source>
</evidence>
<dbReference type="Pfam" id="PF00905">
    <property type="entry name" value="Transpeptidase"/>
    <property type="match status" value="1"/>
</dbReference>
<accession>A0A1I1XC14</accession>
<dbReference type="Proteomes" id="UP000199517">
    <property type="component" value="Unassembled WGS sequence"/>
</dbReference>
<name>A0A1I1XC14_9BURK</name>
<dbReference type="GO" id="GO:0004180">
    <property type="term" value="F:carboxypeptidase activity"/>
    <property type="evidence" value="ECO:0007669"/>
    <property type="project" value="UniProtKB-KW"/>
</dbReference>
<evidence type="ECO:0000256" key="10">
    <source>
        <dbReference type="ARBA" id="ARBA00044770"/>
    </source>
</evidence>
<gene>
    <name evidence="16" type="ORF">SAMN04489710_112128</name>
</gene>
<protein>
    <recommendedName>
        <fullName evidence="10">peptidoglycan glycosyltransferase</fullName>
        <ecNumber evidence="10">2.4.99.28</ecNumber>
    </recommendedName>
</protein>
<dbReference type="InterPro" id="IPR023346">
    <property type="entry name" value="Lysozyme-like_dom_sf"/>
</dbReference>
<dbReference type="Pfam" id="PF06832">
    <property type="entry name" value="BiPBP_C"/>
    <property type="match status" value="1"/>
</dbReference>
<keyword evidence="4" id="KW-0121">Carboxypeptidase</keyword>
<sequence length="818" mass="86299">MAPLGRRGVTRYPPGDRVAGAHGGSLRSPMPCRFLSALATRFSSAGRPATRAGGGLLLLCLALAAPLPARAVPDYAEVRADHRPSDTLVLSREGEVLQRLRTDATVRRGPWTGLDDVSPALRTALVLSEDRRFYEHSGVDWRAVSAAAWGNLWNQRTRGASTLTMQLAGLLDGDWRQGPGGRTVVQKVGQTVAAQVLERRWRKDQILEAYLNLVPFRGELVGIDALSRTLFGKAPHGLDDREAAVAAALVRAPNARPALVAQRACGVLRALGAGPRAGAAAPAPGECDALELFVTAALQRRDYAASEGMAPHFARYLLARQEGPVPATVRSSVSAPLQRVAVQSLHQHLRELSGRNVEDGAVVVLDNATGEVLAWVGSSGLLSQAGEVDGVLAARQPGSTLKPFLYAQAIAQRRLTAASLIEDSPAHIPTASGLYIPQNYDRQFKGWVSARTALAASLNVPAVRTLAMVTPDAFFRQLRALGLPLRETGDYYGFSLALGSAEVPLLHLTNAYRALANGGRAGPVALRPAAAGAGATAARAPAAAPALDARAAFIVGDILSDGNARARTFGTDSVLATRFWSAVKTGTSKDMRDNWALGWSQRYTVGVWVGNASGAPMHDVSGTSGAAPIWAEVMGWLHGAGAGRAGVRSRAPAPPPGLVQAAVRFGPEPGGTRLLESARQEWFIAGTQQTLFAIDSVAKNSMESAASGQKPFQSAPGGPADAGEGLQAPAPRILAPAPGTIVALDPDIPPTHQRLQFAATAAGERADLRWRIDGRVQGRGMQWAWLPWPGRHRVELVDGAGRVLDTISFEVRGAGLKR</sequence>
<keyword evidence="6" id="KW-0328">Glycosyltransferase</keyword>
<feature type="region of interest" description="Disordered" evidence="12">
    <location>
        <begin position="705"/>
        <end position="727"/>
    </location>
</feature>
<dbReference type="GO" id="GO:0008955">
    <property type="term" value="F:peptidoglycan glycosyltransferase activity"/>
    <property type="evidence" value="ECO:0007669"/>
    <property type="project" value="UniProtKB-EC"/>
</dbReference>
<organism evidence="16 17">
    <name type="scientific">Paracidovorax konjaci</name>
    <dbReference type="NCBI Taxonomy" id="32040"/>
    <lineage>
        <taxon>Bacteria</taxon>
        <taxon>Pseudomonadati</taxon>
        <taxon>Pseudomonadota</taxon>
        <taxon>Betaproteobacteria</taxon>
        <taxon>Burkholderiales</taxon>
        <taxon>Comamonadaceae</taxon>
        <taxon>Paracidovorax</taxon>
    </lineage>
</organism>
<comment type="similarity">
    <text evidence="3">In the N-terminal section; belongs to the glycosyltransferase 51 family.</text>
</comment>
<evidence type="ECO:0000259" key="13">
    <source>
        <dbReference type="Pfam" id="PF00905"/>
    </source>
</evidence>
<dbReference type="InterPro" id="IPR001460">
    <property type="entry name" value="PCN-bd_Tpept"/>
</dbReference>
<dbReference type="Gene3D" id="1.10.3810.10">
    <property type="entry name" value="Biosynthetic peptidoglycan transglycosylase-like"/>
    <property type="match status" value="1"/>
</dbReference>
<evidence type="ECO:0000313" key="16">
    <source>
        <dbReference type="EMBL" id="SFE04966.1"/>
    </source>
</evidence>
<dbReference type="SUPFAM" id="SSF56601">
    <property type="entry name" value="beta-lactamase/transpeptidase-like"/>
    <property type="match status" value="1"/>
</dbReference>
<feature type="region of interest" description="Disordered" evidence="12">
    <location>
        <begin position="1"/>
        <end position="24"/>
    </location>
</feature>
<feature type="domain" description="Glycosyl transferase family 51" evidence="14">
    <location>
        <begin position="96"/>
        <end position="269"/>
    </location>
</feature>